<keyword evidence="5" id="KW-0325">Glycoprotein</keyword>
<dbReference type="PANTHER" id="PTHR11461">
    <property type="entry name" value="SERINE PROTEASE INHIBITOR, SERPIN"/>
    <property type="match status" value="1"/>
</dbReference>
<dbReference type="InterPro" id="IPR036186">
    <property type="entry name" value="Serpin_sf"/>
</dbReference>
<keyword evidence="9" id="KW-1185">Reference proteome</keyword>
<dbReference type="EMBL" id="JANPWB010000009">
    <property type="protein sequence ID" value="KAJ1151705.1"/>
    <property type="molecule type" value="Genomic_DNA"/>
</dbReference>
<keyword evidence="3" id="KW-0732">Signal</keyword>
<protein>
    <recommendedName>
        <fullName evidence="7">Serpin domain-containing protein</fullName>
    </recommendedName>
</protein>
<dbReference type="Gene3D" id="3.30.497.10">
    <property type="entry name" value="Antithrombin, subunit I, domain 2"/>
    <property type="match status" value="1"/>
</dbReference>
<dbReference type="AlphaFoldDB" id="A0AAV7RJR0"/>
<keyword evidence="4" id="KW-0722">Serine protease inhibitor</keyword>
<dbReference type="Proteomes" id="UP001066276">
    <property type="component" value="Chromosome 5"/>
</dbReference>
<dbReference type="Gene3D" id="2.30.39.10">
    <property type="entry name" value="Alpha-1-antitrypsin, domain 1"/>
    <property type="match status" value="1"/>
</dbReference>
<dbReference type="FunFam" id="3.30.497.10:FF:000001">
    <property type="entry name" value="Serine protease inhibitor"/>
    <property type="match status" value="1"/>
</dbReference>
<evidence type="ECO:0000313" key="8">
    <source>
        <dbReference type="EMBL" id="KAJ1151705.1"/>
    </source>
</evidence>
<evidence type="ECO:0000256" key="3">
    <source>
        <dbReference type="ARBA" id="ARBA00022729"/>
    </source>
</evidence>
<dbReference type="InterPro" id="IPR000215">
    <property type="entry name" value="Serpin_fam"/>
</dbReference>
<reference evidence="8" key="1">
    <citation type="journal article" date="2022" name="bioRxiv">
        <title>Sequencing and chromosome-scale assembly of the giantPleurodeles waltlgenome.</title>
        <authorList>
            <person name="Brown T."/>
            <person name="Elewa A."/>
            <person name="Iarovenko S."/>
            <person name="Subramanian E."/>
            <person name="Araus A.J."/>
            <person name="Petzold A."/>
            <person name="Susuki M."/>
            <person name="Suzuki K.-i.T."/>
            <person name="Hayashi T."/>
            <person name="Toyoda A."/>
            <person name="Oliveira C."/>
            <person name="Osipova E."/>
            <person name="Leigh N.D."/>
            <person name="Simon A."/>
            <person name="Yun M.H."/>
        </authorList>
    </citation>
    <scope>NUCLEOTIDE SEQUENCE</scope>
    <source>
        <strain evidence="8">20211129_DDA</strain>
        <tissue evidence="8">Liver</tissue>
    </source>
</reference>
<evidence type="ECO:0000256" key="5">
    <source>
        <dbReference type="ARBA" id="ARBA00023180"/>
    </source>
</evidence>
<dbReference type="SUPFAM" id="SSF56574">
    <property type="entry name" value="Serpins"/>
    <property type="match status" value="1"/>
</dbReference>
<organism evidence="8 9">
    <name type="scientific">Pleurodeles waltl</name>
    <name type="common">Iberian ribbed newt</name>
    <dbReference type="NCBI Taxonomy" id="8319"/>
    <lineage>
        <taxon>Eukaryota</taxon>
        <taxon>Metazoa</taxon>
        <taxon>Chordata</taxon>
        <taxon>Craniata</taxon>
        <taxon>Vertebrata</taxon>
        <taxon>Euteleostomi</taxon>
        <taxon>Amphibia</taxon>
        <taxon>Batrachia</taxon>
        <taxon>Caudata</taxon>
        <taxon>Salamandroidea</taxon>
        <taxon>Salamandridae</taxon>
        <taxon>Pleurodelinae</taxon>
        <taxon>Pleurodeles</taxon>
    </lineage>
</organism>
<dbReference type="GO" id="GO:0004867">
    <property type="term" value="F:serine-type endopeptidase inhibitor activity"/>
    <property type="evidence" value="ECO:0007669"/>
    <property type="project" value="UniProtKB-KW"/>
</dbReference>
<evidence type="ECO:0000256" key="2">
    <source>
        <dbReference type="ARBA" id="ARBA00022690"/>
    </source>
</evidence>
<dbReference type="PROSITE" id="PS00284">
    <property type="entry name" value="SERPIN"/>
    <property type="match status" value="1"/>
</dbReference>
<evidence type="ECO:0000256" key="4">
    <source>
        <dbReference type="ARBA" id="ARBA00022900"/>
    </source>
</evidence>
<comment type="similarity">
    <text evidence="1 6">Belongs to the serpin family.</text>
</comment>
<sequence length="374" mass="41380">MASQKVAPGNMQFAFTFYKQVAAAAPSKNIFFSPVSISTALAMLSVGARSGTLSQMVESLGFPPSVVPLTEVHAGFHHLLQVLNDPGSQLKLHMGNALFIREGVDLLRPFLDELKQNYLSEAFSTDFQNEEKAKKQINGYVEEQTKGKIVDLLSSLDTRTVLVLISYIYFRGQWDKPFEVESTQEGLFHVDEHTTVKVPMMFNWSKYDTTYDRELFATVVQLPYKGSASALFILPDEGKLDQVEKVLSSSTVTKWKNAMHHGPINLYMPKFSLACTLDLKDLLQKMGITEVFSDAADLSGITGGRNLKASKAVHKAVLSIDEKGTEAAAATALEAMPMCLPPTIKFDRPFLLVIYHNTTDCNLFIGKIVNPTAQ</sequence>
<evidence type="ECO:0000313" key="9">
    <source>
        <dbReference type="Proteomes" id="UP001066276"/>
    </source>
</evidence>
<name>A0AAV7RJR0_PLEWA</name>
<gene>
    <name evidence="8" type="ORF">NDU88_004485</name>
</gene>
<keyword evidence="2" id="KW-0646">Protease inhibitor</keyword>
<dbReference type="Gene3D" id="2.10.310.10">
    <property type="entry name" value="Serpins superfamily"/>
    <property type="match status" value="1"/>
</dbReference>
<accession>A0AAV7RJR0</accession>
<dbReference type="FunFam" id="2.30.39.10:FF:000003">
    <property type="entry name" value="alpha-1-antitrypsin isoform X1"/>
    <property type="match status" value="1"/>
</dbReference>
<feature type="domain" description="Serpin" evidence="7">
    <location>
        <begin position="15"/>
        <end position="371"/>
    </location>
</feature>
<dbReference type="InterPro" id="IPR023795">
    <property type="entry name" value="Serpin_CS"/>
</dbReference>
<dbReference type="Pfam" id="PF00079">
    <property type="entry name" value="Serpin"/>
    <property type="match status" value="1"/>
</dbReference>
<evidence type="ECO:0000259" key="7">
    <source>
        <dbReference type="SMART" id="SM00093"/>
    </source>
</evidence>
<dbReference type="InterPro" id="IPR042185">
    <property type="entry name" value="Serpin_sf_2"/>
</dbReference>
<dbReference type="InterPro" id="IPR042178">
    <property type="entry name" value="Serpin_sf_1"/>
</dbReference>
<proteinExistence type="inferred from homology"/>
<comment type="caution">
    <text evidence="8">The sequence shown here is derived from an EMBL/GenBank/DDBJ whole genome shotgun (WGS) entry which is preliminary data.</text>
</comment>
<dbReference type="FunFam" id="2.10.310.10:FF:000001">
    <property type="entry name" value="Serpin family A member 1"/>
    <property type="match status" value="1"/>
</dbReference>
<evidence type="ECO:0000256" key="1">
    <source>
        <dbReference type="ARBA" id="ARBA00009500"/>
    </source>
</evidence>
<evidence type="ECO:0000256" key="6">
    <source>
        <dbReference type="RuleBase" id="RU000411"/>
    </source>
</evidence>
<dbReference type="SMART" id="SM00093">
    <property type="entry name" value="SERPIN"/>
    <property type="match status" value="1"/>
</dbReference>
<dbReference type="InterPro" id="IPR023796">
    <property type="entry name" value="Serpin_dom"/>
</dbReference>
<dbReference type="GO" id="GO:0005615">
    <property type="term" value="C:extracellular space"/>
    <property type="evidence" value="ECO:0007669"/>
    <property type="project" value="InterPro"/>
</dbReference>
<dbReference type="PANTHER" id="PTHR11461:SF165">
    <property type="entry name" value="ALPHA-1-ANTITRYPSIN"/>
    <property type="match status" value="1"/>
</dbReference>